<sequence>MTILKILSGLIFGLSIVVFFHELGHYIAARLAGIKVEAFSIGFGPALFSFKRKGTIYKISLLPLGGYCKLKGETAFQEALEKNLNSIPREPQSFFSASPLKRIAVSLAGPMGNIIFAFIIVTLLWTIGFTVYAPPAKIVLESDYPLLKQETYPATEAGMQSGDLIKKINNVNIENFRDILEIIPTSGGKNLKITIERDGEEKELFVKPIKNPNTGTYRIGVYPWIEPVIDYVEKNSSADIAGLMQGDRILAINDTKINNTMELNYYITQNRPSKIKLTLLRNNYKKDITLVPIYYDQEVKLGIGFRLEQYRQYTKNPLEAVKKAFLEIGTILKQNIIGLSTLFSPAAKNTVAGPISISYYMGDMLSQGISGKNKAGLSPFIELLAIISIALGIMNLLPIPIMDGGQILIFFIEWIKRKPLHPKTMYRYQITGAFIALILFIIVLSLDLTTVSNF</sequence>
<keyword evidence="4" id="KW-0645">Protease</keyword>
<keyword evidence="14" id="KW-1185">Reference proteome</keyword>
<name>A0ABU9UBZ5_9SPIR</name>
<reference evidence="13 14" key="1">
    <citation type="submission" date="2024-03" db="EMBL/GenBank/DDBJ databases">
        <title>Ignisphaera cupida sp. nov., a hyperthermophilic hydrolytic archaeon from a hot spring of Kamchatka, and proposal of Ignisphaeraceae fam. nov.</title>
        <authorList>
            <person name="Podosokorskaya O.A."/>
            <person name="Elcheninov A.G."/>
            <person name="Maltseva A.I."/>
            <person name="Zayulina K.S."/>
            <person name="Novikov A."/>
            <person name="Merkel A.Y."/>
        </authorList>
    </citation>
    <scope>NUCLEOTIDE SEQUENCE [LARGE SCALE GENOMIC DNA]</scope>
    <source>
        <strain evidence="13 14">38H-sp</strain>
    </source>
</reference>
<comment type="cofactor">
    <cofactor evidence="1 11">
        <name>Zn(2+)</name>
        <dbReference type="ChEBI" id="CHEBI:29105"/>
    </cofactor>
</comment>
<evidence type="ECO:0000256" key="2">
    <source>
        <dbReference type="ARBA" id="ARBA00004141"/>
    </source>
</evidence>
<dbReference type="InterPro" id="IPR036034">
    <property type="entry name" value="PDZ_sf"/>
</dbReference>
<keyword evidence="6 11" id="KW-0378">Hydrolase</keyword>
<feature type="transmembrane region" description="Helical" evidence="11">
    <location>
        <begin position="426"/>
        <end position="446"/>
    </location>
</feature>
<comment type="caution">
    <text evidence="13">The sequence shown here is derived from an EMBL/GenBank/DDBJ whole genome shotgun (WGS) entry which is preliminary data.</text>
</comment>
<accession>A0ABU9UBZ5</accession>
<keyword evidence="8 11" id="KW-1133">Transmembrane helix</keyword>
<dbReference type="Pfam" id="PF17820">
    <property type="entry name" value="PDZ_6"/>
    <property type="match status" value="2"/>
</dbReference>
<protein>
    <recommendedName>
        <fullName evidence="11">Zinc metalloprotease</fullName>
        <ecNumber evidence="11">3.4.24.-</ecNumber>
    </recommendedName>
</protein>
<dbReference type="SMART" id="SM00228">
    <property type="entry name" value="PDZ"/>
    <property type="match status" value="2"/>
</dbReference>
<evidence type="ECO:0000256" key="11">
    <source>
        <dbReference type="RuleBase" id="RU362031"/>
    </source>
</evidence>
<dbReference type="CDD" id="cd06163">
    <property type="entry name" value="S2P-M50_PDZ_RseP-like"/>
    <property type="match status" value="1"/>
</dbReference>
<feature type="transmembrane region" description="Helical" evidence="11">
    <location>
        <begin position="111"/>
        <end position="133"/>
    </location>
</feature>
<dbReference type="Gene3D" id="2.30.42.10">
    <property type="match status" value="2"/>
</dbReference>
<comment type="subcellular location">
    <subcellularLocation>
        <location evidence="2">Membrane</location>
        <topology evidence="2">Multi-pass membrane protein</topology>
    </subcellularLocation>
</comment>
<evidence type="ECO:0000256" key="3">
    <source>
        <dbReference type="ARBA" id="ARBA00007931"/>
    </source>
</evidence>
<dbReference type="InterPro" id="IPR001478">
    <property type="entry name" value="PDZ"/>
</dbReference>
<dbReference type="Proteomes" id="UP001466331">
    <property type="component" value="Unassembled WGS sequence"/>
</dbReference>
<evidence type="ECO:0000256" key="9">
    <source>
        <dbReference type="ARBA" id="ARBA00023049"/>
    </source>
</evidence>
<keyword evidence="5 11" id="KW-0812">Transmembrane</keyword>
<dbReference type="InterPro" id="IPR004387">
    <property type="entry name" value="Pept_M50_Zn"/>
</dbReference>
<dbReference type="PROSITE" id="PS50106">
    <property type="entry name" value="PDZ"/>
    <property type="match status" value="1"/>
</dbReference>
<dbReference type="RefSeq" id="WP_420069633.1">
    <property type="nucleotide sequence ID" value="NZ_JBCHKQ010000002.1"/>
</dbReference>
<evidence type="ECO:0000313" key="14">
    <source>
        <dbReference type="Proteomes" id="UP001466331"/>
    </source>
</evidence>
<organism evidence="13 14">
    <name type="scientific">Rarispira pelagica</name>
    <dbReference type="NCBI Taxonomy" id="3141764"/>
    <lineage>
        <taxon>Bacteria</taxon>
        <taxon>Pseudomonadati</taxon>
        <taxon>Spirochaetota</taxon>
        <taxon>Spirochaetia</taxon>
        <taxon>Winmispirales</taxon>
        <taxon>Winmispiraceae</taxon>
        <taxon>Rarispira</taxon>
    </lineage>
</organism>
<evidence type="ECO:0000256" key="10">
    <source>
        <dbReference type="ARBA" id="ARBA00023136"/>
    </source>
</evidence>
<evidence type="ECO:0000256" key="7">
    <source>
        <dbReference type="ARBA" id="ARBA00022833"/>
    </source>
</evidence>
<comment type="similarity">
    <text evidence="3 11">Belongs to the peptidase M50B family.</text>
</comment>
<dbReference type="InterPro" id="IPR008915">
    <property type="entry name" value="Peptidase_M50"/>
</dbReference>
<evidence type="ECO:0000259" key="12">
    <source>
        <dbReference type="PROSITE" id="PS50106"/>
    </source>
</evidence>
<keyword evidence="11" id="KW-0479">Metal-binding</keyword>
<dbReference type="EMBL" id="JBCHKQ010000002">
    <property type="protein sequence ID" value="MEM5948187.1"/>
    <property type="molecule type" value="Genomic_DNA"/>
</dbReference>
<dbReference type="SUPFAM" id="SSF50156">
    <property type="entry name" value="PDZ domain-like"/>
    <property type="match status" value="2"/>
</dbReference>
<dbReference type="NCBIfam" id="TIGR00054">
    <property type="entry name" value="RIP metalloprotease RseP"/>
    <property type="match status" value="1"/>
</dbReference>
<evidence type="ECO:0000313" key="13">
    <source>
        <dbReference type="EMBL" id="MEM5948187.1"/>
    </source>
</evidence>
<evidence type="ECO:0000256" key="4">
    <source>
        <dbReference type="ARBA" id="ARBA00022670"/>
    </source>
</evidence>
<proteinExistence type="inferred from homology"/>
<dbReference type="PANTHER" id="PTHR42837">
    <property type="entry name" value="REGULATOR OF SIGMA-E PROTEASE RSEP"/>
    <property type="match status" value="1"/>
</dbReference>
<feature type="transmembrane region" description="Helical" evidence="11">
    <location>
        <begin position="383"/>
        <end position="414"/>
    </location>
</feature>
<gene>
    <name evidence="13" type="primary">rseP</name>
    <name evidence="13" type="ORF">WKV44_06500</name>
</gene>
<evidence type="ECO:0000256" key="8">
    <source>
        <dbReference type="ARBA" id="ARBA00022989"/>
    </source>
</evidence>
<feature type="transmembrane region" description="Helical" evidence="11">
    <location>
        <begin position="6"/>
        <end position="28"/>
    </location>
</feature>
<dbReference type="CDD" id="cd23081">
    <property type="entry name" value="cpPDZ_EcRseP-like"/>
    <property type="match status" value="2"/>
</dbReference>
<keyword evidence="7 11" id="KW-0862">Zinc</keyword>
<keyword evidence="9 11" id="KW-0482">Metalloprotease</keyword>
<dbReference type="InterPro" id="IPR041489">
    <property type="entry name" value="PDZ_6"/>
</dbReference>
<dbReference type="GO" id="GO:0008237">
    <property type="term" value="F:metallopeptidase activity"/>
    <property type="evidence" value="ECO:0007669"/>
    <property type="project" value="UniProtKB-KW"/>
</dbReference>
<evidence type="ECO:0000256" key="6">
    <source>
        <dbReference type="ARBA" id="ARBA00022801"/>
    </source>
</evidence>
<dbReference type="Pfam" id="PF02163">
    <property type="entry name" value="Peptidase_M50"/>
    <property type="match status" value="1"/>
</dbReference>
<dbReference type="EC" id="3.4.24.-" evidence="11"/>
<evidence type="ECO:0000256" key="1">
    <source>
        <dbReference type="ARBA" id="ARBA00001947"/>
    </source>
</evidence>
<feature type="domain" description="PDZ" evidence="12">
    <location>
        <begin position="228"/>
        <end position="283"/>
    </location>
</feature>
<dbReference type="PANTHER" id="PTHR42837:SF2">
    <property type="entry name" value="MEMBRANE METALLOPROTEASE ARASP2, CHLOROPLASTIC-RELATED"/>
    <property type="match status" value="1"/>
</dbReference>
<keyword evidence="10 11" id="KW-0472">Membrane</keyword>
<evidence type="ECO:0000256" key="5">
    <source>
        <dbReference type="ARBA" id="ARBA00022692"/>
    </source>
</evidence>